<dbReference type="AlphaFoldDB" id="A0A6I9YRN5"/>
<organism evidence="1 2">
    <name type="scientific">Thamnophis sirtalis</name>
    <dbReference type="NCBI Taxonomy" id="35019"/>
    <lineage>
        <taxon>Eukaryota</taxon>
        <taxon>Metazoa</taxon>
        <taxon>Chordata</taxon>
        <taxon>Craniata</taxon>
        <taxon>Vertebrata</taxon>
        <taxon>Euteleostomi</taxon>
        <taxon>Lepidosauria</taxon>
        <taxon>Squamata</taxon>
        <taxon>Bifurcata</taxon>
        <taxon>Unidentata</taxon>
        <taxon>Episquamata</taxon>
        <taxon>Toxicofera</taxon>
        <taxon>Serpentes</taxon>
        <taxon>Colubroidea</taxon>
        <taxon>Colubridae</taxon>
        <taxon>Natricinae</taxon>
        <taxon>Thamnophis</taxon>
    </lineage>
</organism>
<sequence>MLLGSLENLHYSIFYIAVFYDDDLTDAFFKTLSRITRNLRNSCTVYFSMEKRFNFTLRQMDVVCEAYNHFRSTLEELLKTSDGEMRYRVQPVELSFPQHIVYERVPQLELWKLSAQKILDGSHPQPPRD</sequence>
<evidence type="ECO:0000313" key="2">
    <source>
        <dbReference type="RefSeq" id="XP_013926594.1"/>
    </source>
</evidence>
<reference evidence="2" key="1">
    <citation type="submission" date="2025-08" db="UniProtKB">
        <authorList>
            <consortium name="RefSeq"/>
        </authorList>
    </citation>
    <scope>IDENTIFICATION</scope>
    <source>
        <tissue evidence="2">Skeletal muscle</tissue>
    </source>
</reference>
<keyword evidence="1" id="KW-1185">Reference proteome</keyword>
<dbReference type="KEGG" id="tsr:106552763"/>
<dbReference type="PANTHER" id="PTHR23108:SF0">
    <property type="entry name" value="METHYLTRANSFERASE-LIKE PROTEIN 22"/>
    <property type="match status" value="1"/>
</dbReference>
<proteinExistence type="predicted"/>
<dbReference type="Proteomes" id="UP000504617">
    <property type="component" value="Unplaced"/>
</dbReference>
<dbReference type="GO" id="GO:0008276">
    <property type="term" value="F:protein methyltransferase activity"/>
    <property type="evidence" value="ECO:0007669"/>
    <property type="project" value="InterPro"/>
</dbReference>
<accession>A0A6I9YRN5</accession>
<dbReference type="InterPro" id="IPR038899">
    <property type="entry name" value="METTL22"/>
</dbReference>
<dbReference type="GO" id="GO:0005634">
    <property type="term" value="C:nucleus"/>
    <property type="evidence" value="ECO:0007669"/>
    <property type="project" value="TreeGrafter"/>
</dbReference>
<evidence type="ECO:0000313" key="1">
    <source>
        <dbReference type="Proteomes" id="UP000504617"/>
    </source>
</evidence>
<dbReference type="PANTHER" id="PTHR23108">
    <property type="entry name" value="METHYLTRANSFERASE-RELATED"/>
    <property type="match status" value="1"/>
</dbReference>
<dbReference type="OrthoDB" id="46564at2759"/>
<gene>
    <name evidence="2" type="primary">LOC106552763</name>
</gene>
<dbReference type="RefSeq" id="XP_013926594.1">
    <property type="nucleotide sequence ID" value="XM_014071119.1"/>
</dbReference>
<protein>
    <submittedName>
        <fullName evidence="2">Methyltransferase-like protein 22</fullName>
    </submittedName>
</protein>
<name>A0A6I9YRN5_9SAUR</name>
<dbReference type="GeneID" id="106552763"/>